<dbReference type="PROSITE" id="PS00676">
    <property type="entry name" value="SIGMA54_INTERACT_2"/>
    <property type="match status" value="1"/>
</dbReference>
<evidence type="ECO:0000313" key="4">
    <source>
        <dbReference type="EMBL" id="GAI48534.1"/>
    </source>
</evidence>
<dbReference type="EMBL" id="BARV01035896">
    <property type="protein sequence ID" value="GAI48534.1"/>
    <property type="molecule type" value="Genomic_DNA"/>
</dbReference>
<dbReference type="Pfam" id="PF00158">
    <property type="entry name" value="Sigma54_activat"/>
    <property type="match status" value="1"/>
</dbReference>
<dbReference type="InterPro" id="IPR027417">
    <property type="entry name" value="P-loop_NTPase"/>
</dbReference>
<proteinExistence type="predicted"/>
<name>X1QZ23_9ZZZZ</name>
<keyword evidence="2" id="KW-0067">ATP-binding</keyword>
<dbReference type="PANTHER" id="PTHR32071:SF113">
    <property type="entry name" value="ALGINATE BIOSYNTHESIS TRANSCRIPTIONAL REGULATORY PROTEIN ALGB"/>
    <property type="match status" value="1"/>
</dbReference>
<dbReference type="InterPro" id="IPR025943">
    <property type="entry name" value="Sigma_54_int_dom_ATP-bd_2"/>
</dbReference>
<dbReference type="Gene3D" id="3.40.50.300">
    <property type="entry name" value="P-loop containing nucleotide triphosphate hydrolases"/>
    <property type="match status" value="1"/>
</dbReference>
<dbReference type="InterPro" id="IPR002078">
    <property type="entry name" value="Sigma_54_int"/>
</dbReference>
<evidence type="ECO:0000256" key="2">
    <source>
        <dbReference type="ARBA" id="ARBA00022840"/>
    </source>
</evidence>
<comment type="caution">
    <text evidence="4">The sequence shown here is derived from an EMBL/GenBank/DDBJ whole genome shotgun (WGS) entry which is preliminary data.</text>
</comment>
<protein>
    <recommendedName>
        <fullName evidence="3">Sigma-54 factor interaction domain-containing protein</fullName>
    </recommendedName>
</protein>
<dbReference type="AlphaFoldDB" id="X1QZ23"/>
<dbReference type="CDD" id="cd00009">
    <property type="entry name" value="AAA"/>
    <property type="match status" value="1"/>
</dbReference>
<accession>X1QZ23</accession>
<feature type="domain" description="Sigma-54 factor interaction" evidence="3">
    <location>
        <begin position="109"/>
        <end position="215"/>
    </location>
</feature>
<gene>
    <name evidence="4" type="ORF">S06H3_55906</name>
</gene>
<dbReference type="PROSITE" id="PS50045">
    <property type="entry name" value="SIGMA54_INTERACT_4"/>
    <property type="match status" value="1"/>
</dbReference>
<evidence type="ECO:0000259" key="3">
    <source>
        <dbReference type="PROSITE" id="PS50045"/>
    </source>
</evidence>
<dbReference type="GO" id="GO:0006355">
    <property type="term" value="P:regulation of DNA-templated transcription"/>
    <property type="evidence" value="ECO:0007669"/>
    <property type="project" value="InterPro"/>
</dbReference>
<feature type="non-terminal residue" evidence="4">
    <location>
        <position position="1"/>
    </location>
</feature>
<reference evidence="4" key="1">
    <citation type="journal article" date="2014" name="Front. Microbiol.">
        <title>High frequency of phylogenetically diverse reductive dehalogenase-homologous genes in deep subseafloor sedimentary metagenomes.</title>
        <authorList>
            <person name="Kawai M."/>
            <person name="Futagami T."/>
            <person name="Toyoda A."/>
            <person name="Takaki Y."/>
            <person name="Nishi S."/>
            <person name="Hori S."/>
            <person name="Arai W."/>
            <person name="Tsubouchi T."/>
            <person name="Morono Y."/>
            <person name="Uchiyama I."/>
            <person name="Ito T."/>
            <person name="Fujiyama A."/>
            <person name="Inagaki F."/>
            <person name="Takami H."/>
        </authorList>
    </citation>
    <scope>NUCLEOTIDE SEQUENCE</scope>
    <source>
        <strain evidence="4">Expedition CK06-06</strain>
    </source>
</reference>
<dbReference type="GO" id="GO:0005524">
    <property type="term" value="F:ATP binding"/>
    <property type="evidence" value="ECO:0007669"/>
    <property type="project" value="UniProtKB-KW"/>
</dbReference>
<keyword evidence="1" id="KW-0547">Nucleotide-binding</keyword>
<feature type="non-terminal residue" evidence="4">
    <location>
        <position position="233"/>
    </location>
</feature>
<organism evidence="4">
    <name type="scientific">marine sediment metagenome</name>
    <dbReference type="NCBI Taxonomy" id="412755"/>
    <lineage>
        <taxon>unclassified sequences</taxon>
        <taxon>metagenomes</taxon>
        <taxon>ecological metagenomes</taxon>
    </lineage>
</organism>
<dbReference type="PANTHER" id="PTHR32071">
    <property type="entry name" value="TRANSCRIPTIONAL REGULATORY PROTEIN"/>
    <property type="match status" value="1"/>
</dbReference>
<dbReference type="SUPFAM" id="SSF52540">
    <property type="entry name" value="P-loop containing nucleoside triphosphate hydrolases"/>
    <property type="match status" value="1"/>
</dbReference>
<sequence>EISRTRPTLLLDCRRDPFINDLFSDIPDVVASVVVVPFKIGVDCTSYLYLDRLAEENGLNPFSQDELNFAVGFSDLMAFKWAEIQKNKLLEDNRRLKNQIMEKAAFPNIVTQNGKMLELLAQVRQVVNSSISISIEGETGSGKDLLAKAIHFNSNRREKRFISVNCAALPETLLESELFGYKRGAFTGADRDKPGLFEEADGGTFFLDEIAGISPFRADCVAACLGDAPNNFT</sequence>
<evidence type="ECO:0000256" key="1">
    <source>
        <dbReference type="ARBA" id="ARBA00022741"/>
    </source>
</evidence>